<protein>
    <recommendedName>
        <fullName evidence="4">KELT protein</fullName>
    </recommendedName>
</protein>
<feature type="compositionally biased region" description="Basic and acidic residues" evidence="1">
    <location>
        <begin position="69"/>
        <end position="78"/>
    </location>
</feature>
<evidence type="ECO:0008006" key="4">
    <source>
        <dbReference type="Google" id="ProtNLM"/>
    </source>
</evidence>
<accession>A0A0D9QI25</accession>
<evidence type="ECO:0000313" key="3">
    <source>
        <dbReference type="Proteomes" id="UP000054561"/>
    </source>
</evidence>
<dbReference type="AlphaFoldDB" id="A0A0D9QI25"/>
<dbReference type="VEuPathDB" id="PlasmoDB:AK88_03632"/>
<dbReference type="OrthoDB" id="376180at2759"/>
<feature type="region of interest" description="Disordered" evidence="1">
    <location>
        <begin position="69"/>
        <end position="97"/>
    </location>
</feature>
<dbReference type="GeneID" id="24268946"/>
<dbReference type="OMA" id="NRCVRKV"/>
<proteinExistence type="predicted"/>
<dbReference type="RefSeq" id="XP_012336666.1">
    <property type="nucleotide sequence ID" value="XM_012481243.1"/>
</dbReference>
<dbReference type="Proteomes" id="UP000054561">
    <property type="component" value="Unassembled WGS sequence"/>
</dbReference>
<feature type="region of interest" description="Disordered" evidence="1">
    <location>
        <begin position="121"/>
        <end position="153"/>
    </location>
</feature>
<gene>
    <name evidence="2" type="ORF">AK88_03632</name>
</gene>
<sequence length="546" mass="64595">MKYFYKLAIVLSYIHTYFMQYRCVRKVVLAENEPECGVKSGDRKGSCDDTIIEVIKLFSFDTLEEEADEQKKSEKECAVGEEEEIESGEACPRRSRSFSRPAYDELEDNKKYKGKYEEEVQLEHVQEKETSSSESPSKDEPEQTPKNTNDPEIHEFRHVLMECSKIPYEINEEVIEGYLKARIHGPEEISQLHNEYPLYLSKGIDFDNIRMPFGVVQENFEQKSETELFEMLHFDDFMNIQLFDFLNTTMIGNLSLARINSLYIQQRIKYLPCYSYLLEYLGKTNTCFNIYRFFNNNMGTYLSEEKSDICNFNDAKIRIIQEKNMKNSNAVERLKEIRKTRHLTNSEREIVGDMIFYQVKNISCVKNILSFFARKRTKIRKDALLISQHFPLPKHYIYRDDILLTSLHYTLSYAIVTLRPLMIKVVEKELIERSEFYFTSALINNLLVVLEFIEHNSQLCQQFFKTYNDLSGFCPRVQSIEDIIITYNYLMMRRQICSIMYNICKLHLKFQYCEYQITNYEDNIFGDYVSLIASLEHTLNDAKNLL</sequence>
<evidence type="ECO:0000256" key="1">
    <source>
        <dbReference type="SAM" id="MobiDB-lite"/>
    </source>
</evidence>
<name>A0A0D9QI25_PLAFR</name>
<dbReference type="EMBL" id="KQ001687">
    <property type="protein sequence ID" value="KJP86720.1"/>
    <property type="molecule type" value="Genomic_DNA"/>
</dbReference>
<evidence type="ECO:0000313" key="2">
    <source>
        <dbReference type="EMBL" id="KJP86720.1"/>
    </source>
</evidence>
<keyword evidence="3" id="KW-1185">Reference proteome</keyword>
<reference evidence="2 3" key="1">
    <citation type="submission" date="2014-03" db="EMBL/GenBank/DDBJ databases">
        <title>The Genome Sequence of Plasmodium fragile nilgiri.</title>
        <authorList>
            <consortium name="The Broad Institute Genomics Platform"/>
            <consortium name="The Broad Institute Genome Sequencing Center for Infectious Disease"/>
            <person name="Neafsey D."/>
            <person name="Duraisingh M."/>
            <person name="Young S.K."/>
            <person name="Zeng Q."/>
            <person name="Gargeya S."/>
            <person name="Abouelleil A."/>
            <person name="Alvarado L."/>
            <person name="Chapman S.B."/>
            <person name="Gainer-Dewar J."/>
            <person name="Goldberg J."/>
            <person name="Griggs A."/>
            <person name="Gujja S."/>
            <person name="Hansen M."/>
            <person name="Howarth C."/>
            <person name="Imamovic A."/>
            <person name="Larimer J."/>
            <person name="Pearson M."/>
            <person name="Poon T.W."/>
            <person name="Priest M."/>
            <person name="Roberts A."/>
            <person name="Saif S."/>
            <person name="Shea T."/>
            <person name="Sykes S."/>
            <person name="Wortman J."/>
            <person name="Nusbaum C."/>
            <person name="Birren B."/>
        </authorList>
    </citation>
    <scope>NUCLEOTIDE SEQUENCE [LARGE SCALE GENOMIC DNA]</scope>
    <source>
        <strain evidence="3">nilgiri</strain>
    </source>
</reference>
<organism evidence="2 3">
    <name type="scientific">Plasmodium fragile</name>
    <dbReference type="NCBI Taxonomy" id="5857"/>
    <lineage>
        <taxon>Eukaryota</taxon>
        <taxon>Sar</taxon>
        <taxon>Alveolata</taxon>
        <taxon>Apicomplexa</taxon>
        <taxon>Aconoidasida</taxon>
        <taxon>Haemosporida</taxon>
        <taxon>Plasmodiidae</taxon>
        <taxon>Plasmodium</taxon>
        <taxon>Plasmodium (Plasmodium)</taxon>
    </lineage>
</organism>